<keyword evidence="11" id="KW-1185">Reference proteome</keyword>
<keyword evidence="8" id="KW-0808">Transferase</keyword>
<keyword evidence="9" id="KW-0233">DNA recombination</keyword>
<evidence type="ECO:0000256" key="2">
    <source>
        <dbReference type="ARBA" id="ARBA00022723"/>
    </source>
</evidence>
<keyword evidence="2" id="KW-0479">Metal-binding</keyword>
<sequence>MASINTRLNIEKLDGNIVQKHGGSEQVGFKQLGPGVETGVHGVHDEKRVWFEVEQQGAQGDREAEVFQVSNDDTAVAQRRLEDKQPEEKTNTDCLVKSRKRNIRLGGRSRWVMFLIFKNQRSIQQCTKSGVAKHLGVAVIQQQNGLVKETNVALLAKVRCFLIQSGMSKVFWAEDITMSTYLVARSPSSAIRFKTPIDMLGFFGWLASIKQGMLEPVKVKCIFLGYRKGVVGNKDLEVLQGDEFEVEPQDGHTFEVEPHGNVDHVVGSPEYREDSNEAAFAVATVEKIYAHKSLTFNNTVACEVISKWKAGLKDDMDARSDVYVLSNGCKKCSDDSDGYYWESTPVGSQEYQMVCTRLDIASADVGMLDKFDRGLQTDVQVFVDFDYAMGRSITSSRSEVPAQVEGVAYRY</sequence>
<keyword evidence="1" id="KW-0540">Nuclease</keyword>
<keyword evidence="7" id="KW-0695">RNA-directed DNA polymerase</keyword>
<evidence type="ECO:0000256" key="4">
    <source>
        <dbReference type="ARBA" id="ARBA00022801"/>
    </source>
</evidence>
<evidence type="ECO:0000313" key="11">
    <source>
        <dbReference type="Proteomes" id="UP001151760"/>
    </source>
</evidence>
<accession>A0ABQ4WNT6</accession>
<keyword evidence="8" id="KW-0548">Nucleotidyltransferase</keyword>
<dbReference type="PANTHER" id="PTHR42648">
    <property type="entry name" value="TRANSPOSASE, PUTATIVE-RELATED"/>
    <property type="match status" value="1"/>
</dbReference>
<dbReference type="InterPro" id="IPR012337">
    <property type="entry name" value="RNaseH-like_sf"/>
</dbReference>
<keyword evidence="6" id="KW-0229">DNA integration</keyword>
<evidence type="ECO:0000256" key="9">
    <source>
        <dbReference type="ARBA" id="ARBA00023172"/>
    </source>
</evidence>
<evidence type="ECO:0000256" key="5">
    <source>
        <dbReference type="ARBA" id="ARBA00022842"/>
    </source>
</evidence>
<evidence type="ECO:0000256" key="1">
    <source>
        <dbReference type="ARBA" id="ARBA00022722"/>
    </source>
</evidence>
<keyword evidence="8" id="KW-0239">DNA-directed DNA polymerase</keyword>
<evidence type="ECO:0000256" key="3">
    <source>
        <dbReference type="ARBA" id="ARBA00022759"/>
    </source>
</evidence>
<proteinExistence type="predicted"/>
<evidence type="ECO:0000313" key="10">
    <source>
        <dbReference type="EMBL" id="GJS54530.1"/>
    </source>
</evidence>
<dbReference type="InterPro" id="IPR039537">
    <property type="entry name" value="Retrotran_Ty1/copia-like"/>
</dbReference>
<reference evidence="10" key="1">
    <citation type="journal article" date="2022" name="Int. J. Mol. Sci.">
        <title>Draft Genome of Tanacetum Coccineum: Genomic Comparison of Closely Related Tanacetum-Family Plants.</title>
        <authorList>
            <person name="Yamashiro T."/>
            <person name="Shiraishi A."/>
            <person name="Nakayama K."/>
            <person name="Satake H."/>
        </authorList>
    </citation>
    <scope>NUCLEOTIDE SEQUENCE</scope>
</reference>
<dbReference type="SUPFAM" id="SSF53098">
    <property type="entry name" value="Ribonuclease H-like"/>
    <property type="match status" value="1"/>
</dbReference>
<evidence type="ECO:0000256" key="7">
    <source>
        <dbReference type="ARBA" id="ARBA00022918"/>
    </source>
</evidence>
<name>A0ABQ4WNT6_9ASTR</name>
<reference evidence="10" key="2">
    <citation type="submission" date="2022-01" db="EMBL/GenBank/DDBJ databases">
        <authorList>
            <person name="Yamashiro T."/>
            <person name="Shiraishi A."/>
            <person name="Satake H."/>
            <person name="Nakayama K."/>
        </authorList>
    </citation>
    <scope>NUCLEOTIDE SEQUENCE</scope>
</reference>
<comment type="caution">
    <text evidence="10">The sequence shown here is derived from an EMBL/GenBank/DDBJ whole genome shotgun (WGS) entry which is preliminary data.</text>
</comment>
<organism evidence="10 11">
    <name type="scientific">Tanacetum coccineum</name>
    <dbReference type="NCBI Taxonomy" id="301880"/>
    <lineage>
        <taxon>Eukaryota</taxon>
        <taxon>Viridiplantae</taxon>
        <taxon>Streptophyta</taxon>
        <taxon>Embryophyta</taxon>
        <taxon>Tracheophyta</taxon>
        <taxon>Spermatophyta</taxon>
        <taxon>Magnoliopsida</taxon>
        <taxon>eudicotyledons</taxon>
        <taxon>Gunneridae</taxon>
        <taxon>Pentapetalae</taxon>
        <taxon>asterids</taxon>
        <taxon>campanulids</taxon>
        <taxon>Asterales</taxon>
        <taxon>Asteraceae</taxon>
        <taxon>Asteroideae</taxon>
        <taxon>Anthemideae</taxon>
        <taxon>Anthemidinae</taxon>
        <taxon>Tanacetum</taxon>
    </lineage>
</organism>
<keyword evidence="4" id="KW-0378">Hydrolase</keyword>
<keyword evidence="5" id="KW-0460">Magnesium</keyword>
<keyword evidence="3" id="KW-0255">Endonuclease</keyword>
<dbReference type="PANTHER" id="PTHR42648:SF11">
    <property type="entry name" value="TRANSPOSON TY4-P GAG-POL POLYPROTEIN"/>
    <property type="match status" value="1"/>
</dbReference>
<dbReference type="EMBL" id="BQNB010008805">
    <property type="protein sequence ID" value="GJS54530.1"/>
    <property type="molecule type" value="Genomic_DNA"/>
</dbReference>
<dbReference type="Proteomes" id="UP001151760">
    <property type="component" value="Unassembled WGS sequence"/>
</dbReference>
<protein>
    <submittedName>
        <fullName evidence="10">Zinc finger, CCHC-type containing protein</fullName>
    </submittedName>
</protein>
<evidence type="ECO:0000256" key="6">
    <source>
        <dbReference type="ARBA" id="ARBA00022908"/>
    </source>
</evidence>
<evidence type="ECO:0000256" key="8">
    <source>
        <dbReference type="ARBA" id="ARBA00022932"/>
    </source>
</evidence>
<gene>
    <name evidence="10" type="ORF">Tco_0627892</name>
</gene>